<gene>
    <name evidence="8" type="primary">prmC</name>
    <name evidence="8" type="ORF">JCM31826_19850</name>
</gene>
<sequence length="271" mass="31111">MYDLSEAETLIRYVLEDFAGVKRWQQWSDETVQLSQDQIFKLQEVLDRLCKGEPYQYILGKQLFAGQWFEVNGNVLIPRPETEELFQLVVEWCKKRSFAPDTIIDHCTGSGCLAVSLKKAFPNARVMGTDVSEKALDVAKKNAKALNAPVEFIQVDLLKPDVAQHLPESVDVIVSNPPYVLLSEAKAMHVNVLKYEPHIALFVPYEDPLIFYRRILEISVNTLNQKGLMAFEINPLYYSELKELFSKFFLVELLKDLSGKNRFLFATKQTK</sequence>
<dbReference type="NCBIfam" id="TIGR00536">
    <property type="entry name" value="hemK_fam"/>
    <property type="match status" value="1"/>
</dbReference>
<evidence type="ECO:0000259" key="7">
    <source>
        <dbReference type="Pfam" id="PF17827"/>
    </source>
</evidence>
<dbReference type="PANTHER" id="PTHR18895:SF74">
    <property type="entry name" value="MTRF1L RELEASE FACTOR GLUTAMINE METHYLTRANSFERASE"/>
    <property type="match status" value="1"/>
</dbReference>
<evidence type="ECO:0000256" key="1">
    <source>
        <dbReference type="ARBA" id="ARBA00012771"/>
    </source>
</evidence>
<comment type="catalytic activity">
    <reaction evidence="5">
        <text>L-glutaminyl-[peptide chain release factor] + S-adenosyl-L-methionine = N(5)-methyl-L-glutaminyl-[peptide chain release factor] + S-adenosyl-L-homocysteine + H(+)</text>
        <dbReference type="Rhea" id="RHEA:42896"/>
        <dbReference type="Rhea" id="RHEA-COMP:10271"/>
        <dbReference type="Rhea" id="RHEA-COMP:10272"/>
        <dbReference type="ChEBI" id="CHEBI:15378"/>
        <dbReference type="ChEBI" id="CHEBI:30011"/>
        <dbReference type="ChEBI" id="CHEBI:57856"/>
        <dbReference type="ChEBI" id="CHEBI:59789"/>
        <dbReference type="ChEBI" id="CHEBI:61891"/>
        <dbReference type="EC" id="2.1.1.297"/>
    </reaction>
</comment>
<dbReference type="InterPro" id="IPR004556">
    <property type="entry name" value="HemK-like"/>
</dbReference>
<dbReference type="InterPro" id="IPR029063">
    <property type="entry name" value="SAM-dependent_MTases_sf"/>
</dbReference>
<proteinExistence type="predicted"/>
<reference evidence="8 9" key="1">
    <citation type="submission" date="2018-11" db="EMBL/GenBank/DDBJ databases">
        <title>Schleiferia aggregans sp. nov., a moderately thermophilic heterotrophic bacterium isolated from microbial mats at a terrestrial hot spring.</title>
        <authorList>
            <person name="Iino T."/>
            <person name="Ohkuma M."/>
            <person name="Haruta S."/>
        </authorList>
    </citation>
    <scope>NUCLEOTIDE SEQUENCE [LARGE SCALE GENOMIC DNA]</scope>
    <source>
        <strain evidence="8 9">LA</strain>
    </source>
</reference>
<dbReference type="InterPro" id="IPR007848">
    <property type="entry name" value="Small_mtfrase_dom"/>
</dbReference>
<evidence type="ECO:0000256" key="3">
    <source>
        <dbReference type="ARBA" id="ARBA00022679"/>
    </source>
</evidence>
<dbReference type="NCBIfam" id="TIGR03534">
    <property type="entry name" value="RF_mod_PrmC"/>
    <property type="match status" value="1"/>
</dbReference>
<dbReference type="Proteomes" id="UP000286715">
    <property type="component" value="Unassembled WGS sequence"/>
</dbReference>
<keyword evidence="9" id="KW-1185">Reference proteome</keyword>
<evidence type="ECO:0000256" key="5">
    <source>
        <dbReference type="ARBA" id="ARBA00048391"/>
    </source>
</evidence>
<keyword evidence="4" id="KW-0949">S-adenosyl-L-methionine</keyword>
<evidence type="ECO:0000259" key="6">
    <source>
        <dbReference type="Pfam" id="PF05175"/>
    </source>
</evidence>
<dbReference type="PANTHER" id="PTHR18895">
    <property type="entry name" value="HEMK METHYLTRANSFERASE"/>
    <property type="match status" value="1"/>
</dbReference>
<dbReference type="PROSITE" id="PS00092">
    <property type="entry name" value="N6_MTASE"/>
    <property type="match status" value="1"/>
</dbReference>
<feature type="domain" description="Release factor glutamine methyltransferase N-terminal" evidence="7">
    <location>
        <begin position="6"/>
        <end position="60"/>
    </location>
</feature>
<evidence type="ECO:0000256" key="4">
    <source>
        <dbReference type="ARBA" id="ARBA00022691"/>
    </source>
</evidence>
<dbReference type="Pfam" id="PF17827">
    <property type="entry name" value="PrmC_N"/>
    <property type="match status" value="1"/>
</dbReference>
<evidence type="ECO:0000313" key="9">
    <source>
        <dbReference type="Proteomes" id="UP000286715"/>
    </source>
</evidence>
<dbReference type="EC" id="2.1.1.297" evidence="1"/>
<dbReference type="AlphaFoldDB" id="A0A401XNF5"/>
<dbReference type="InterPro" id="IPR019874">
    <property type="entry name" value="RF_methyltr_PrmC"/>
</dbReference>
<dbReference type="Pfam" id="PF05175">
    <property type="entry name" value="MTS"/>
    <property type="match status" value="1"/>
</dbReference>
<dbReference type="GO" id="GO:0003676">
    <property type="term" value="F:nucleic acid binding"/>
    <property type="evidence" value="ECO:0007669"/>
    <property type="project" value="InterPro"/>
</dbReference>
<protein>
    <recommendedName>
        <fullName evidence="1">peptide chain release factor N(5)-glutamine methyltransferase</fullName>
        <ecNumber evidence="1">2.1.1.297</ecNumber>
    </recommendedName>
</protein>
<keyword evidence="3 8" id="KW-0808">Transferase</keyword>
<dbReference type="Gene3D" id="3.40.50.150">
    <property type="entry name" value="Vaccinia Virus protein VP39"/>
    <property type="match status" value="1"/>
</dbReference>
<dbReference type="GO" id="GO:0102559">
    <property type="term" value="F:peptide chain release factor N(5)-glutamine methyltransferase activity"/>
    <property type="evidence" value="ECO:0007669"/>
    <property type="project" value="UniProtKB-EC"/>
</dbReference>
<organism evidence="8 9">
    <name type="scientific">Thermaurantimonas aggregans</name>
    <dbReference type="NCBI Taxonomy" id="2173829"/>
    <lineage>
        <taxon>Bacteria</taxon>
        <taxon>Pseudomonadati</taxon>
        <taxon>Bacteroidota</taxon>
        <taxon>Flavobacteriia</taxon>
        <taxon>Flavobacteriales</taxon>
        <taxon>Schleiferiaceae</taxon>
        <taxon>Thermaurantimonas</taxon>
    </lineage>
</organism>
<dbReference type="GO" id="GO:0032259">
    <property type="term" value="P:methylation"/>
    <property type="evidence" value="ECO:0007669"/>
    <property type="project" value="UniProtKB-KW"/>
</dbReference>
<evidence type="ECO:0000313" key="8">
    <source>
        <dbReference type="EMBL" id="GCD78503.1"/>
    </source>
</evidence>
<dbReference type="CDD" id="cd02440">
    <property type="entry name" value="AdoMet_MTases"/>
    <property type="match status" value="1"/>
</dbReference>
<feature type="domain" description="Methyltransferase small" evidence="6">
    <location>
        <begin position="99"/>
        <end position="180"/>
    </location>
</feature>
<dbReference type="Gene3D" id="1.10.8.10">
    <property type="entry name" value="DNA helicase RuvA subunit, C-terminal domain"/>
    <property type="match status" value="1"/>
</dbReference>
<comment type="caution">
    <text evidence="8">The sequence shown here is derived from an EMBL/GenBank/DDBJ whole genome shotgun (WGS) entry which is preliminary data.</text>
</comment>
<dbReference type="InterPro" id="IPR002052">
    <property type="entry name" value="DNA_methylase_N6_adenine_CS"/>
</dbReference>
<name>A0A401XNF5_9FLAO</name>
<accession>A0A401XNF5</accession>
<evidence type="ECO:0000256" key="2">
    <source>
        <dbReference type="ARBA" id="ARBA00022603"/>
    </source>
</evidence>
<dbReference type="InterPro" id="IPR050320">
    <property type="entry name" value="N5-glutamine_MTase"/>
</dbReference>
<dbReference type="EMBL" id="BHZE01000025">
    <property type="protein sequence ID" value="GCD78503.1"/>
    <property type="molecule type" value="Genomic_DNA"/>
</dbReference>
<dbReference type="InterPro" id="IPR040758">
    <property type="entry name" value="PrmC_N"/>
</dbReference>
<keyword evidence="2 8" id="KW-0489">Methyltransferase</keyword>
<dbReference type="SUPFAM" id="SSF53335">
    <property type="entry name" value="S-adenosyl-L-methionine-dependent methyltransferases"/>
    <property type="match status" value="1"/>
</dbReference>